<dbReference type="Gene3D" id="1.25.10.10">
    <property type="entry name" value="Leucine-rich Repeat Variant"/>
    <property type="match status" value="1"/>
</dbReference>
<dbReference type="SUPFAM" id="SSF48371">
    <property type="entry name" value="ARM repeat"/>
    <property type="match status" value="1"/>
</dbReference>
<feature type="region of interest" description="Disordered" evidence="1">
    <location>
        <begin position="1"/>
        <end position="64"/>
    </location>
</feature>
<accession>A0ABP0J7W0</accession>
<name>A0ABP0J7W0_9DINO</name>
<protein>
    <submittedName>
        <fullName evidence="2">Sphingomyelinase phosphodiesterase D</fullName>
    </submittedName>
</protein>
<reference evidence="2 3" key="1">
    <citation type="submission" date="2024-02" db="EMBL/GenBank/DDBJ databases">
        <authorList>
            <person name="Chen Y."/>
            <person name="Shah S."/>
            <person name="Dougan E. K."/>
            <person name="Thang M."/>
            <person name="Chan C."/>
        </authorList>
    </citation>
    <scope>NUCLEOTIDE SEQUENCE [LARGE SCALE GENOMIC DNA]</scope>
</reference>
<organism evidence="2 3">
    <name type="scientific">Durusdinium trenchii</name>
    <dbReference type="NCBI Taxonomy" id="1381693"/>
    <lineage>
        <taxon>Eukaryota</taxon>
        <taxon>Sar</taxon>
        <taxon>Alveolata</taxon>
        <taxon>Dinophyceae</taxon>
        <taxon>Suessiales</taxon>
        <taxon>Symbiodiniaceae</taxon>
        <taxon>Durusdinium</taxon>
    </lineage>
</organism>
<keyword evidence="3" id="KW-1185">Reference proteome</keyword>
<dbReference type="InterPro" id="IPR016024">
    <property type="entry name" value="ARM-type_fold"/>
</dbReference>
<sequence>MEFAEPSGSSRPLGYGEAQSGPAEPFFQAPIGVEDPSLFDDDDDDDDEDEDDEGDDEDENSASLRDVVAGFLNGNGATYQEDTREIRHLLPWVELVCAPKVSVNVKKRYLEELSYALRPQELKPQAREMFVRQGMSRGVVTEAVRLIETAPSAVAAAATNFLGDFAFNSDMGSREVLKVFDRIADRFQLLFASSSDKVSLMISEDWLLQAAILLCVNIAATCPAGHMKLVRLVQPVCLKILQSPQVGDKLRGNTILLLANLSMTVLNQLRELQVAKVLLQLVENRSISEQGKSVAESVIIFLHGEEQCPQVDLLMERSVVSNYCIPIMAHTLKGTEFRGMFPHLLYSAKLFQVLSRCRVYAEKLLKEQDRVVPLLLRAVNPNGPPPRVETDYEGRRLVLEALWSLAKFKLWPAEKDEESRRFIEKGLAQLKEDRQVGIRAAAAGIDAQLHSELVLEMLTVGKRLEADGWLPPSFWKYRIASQLYPFLSS</sequence>
<dbReference type="InterPro" id="IPR011989">
    <property type="entry name" value="ARM-like"/>
</dbReference>
<dbReference type="Proteomes" id="UP001642464">
    <property type="component" value="Unassembled WGS sequence"/>
</dbReference>
<feature type="compositionally biased region" description="Acidic residues" evidence="1">
    <location>
        <begin position="37"/>
        <end position="60"/>
    </location>
</feature>
<comment type="caution">
    <text evidence="2">The sequence shown here is derived from an EMBL/GenBank/DDBJ whole genome shotgun (WGS) entry which is preliminary data.</text>
</comment>
<evidence type="ECO:0000313" key="3">
    <source>
        <dbReference type="Proteomes" id="UP001642464"/>
    </source>
</evidence>
<evidence type="ECO:0000313" key="2">
    <source>
        <dbReference type="EMBL" id="CAK9010403.1"/>
    </source>
</evidence>
<proteinExistence type="predicted"/>
<gene>
    <name evidence="2" type="ORF">SCF082_LOCUS10664</name>
</gene>
<evidence type="ECO:0000256" key="1">
    <source>
        <dbReference type="SAM" id="MobiDB-lite"/>
    </source>
</evidence>
<dbReference type="EMBL" id="CAXAMM010006258">
    <property type="protein sequence ID" value="CAK9010403.1"/>
    <property type="molecule type" value="Genomic_DNA"/>
</dbReference>